<evidence type="ECO:0000313" key="6">
    <source>
        <dbReference type="Proteomes" id="UP001318860"/>
    </source>
</evidence>
<reference evidence="5 6" key="1">
    <citation type="journal article" date="2021" name="Comput. Struct. Biotechnol. J.">
        <title>De novo genome assembly of the potent medicinal plant Rehmannia glutinosa using nanopore technology.</title>
        <authorList>
            <person name="Ma L."/>
            <person name="Dong C."/>
            <person name="Song C."/>
            <person name="Wang X."/>
            <person name="Zheng X."/>
            <person name="Niu Y."/>
            <person name="Chen S."/>
            <person name="Feng W."/>
        </authorList>
    </citation>
    <scope>NUCLEOTIDE SEQUENCE [LARGE SCALE GENOMIC DNA]</scope>
    <source>
        <strain evidence="5">DH-2019</strain>
    </source>
</reference>
<dbReference type="Gene3D" id="3.20.20.80">
    <property type="entry name" value="Glycosidases"/>
    <property type="match status" value="1"/>
</dbReference>
<name>A0ABR0VAT3_REHGL</name>
<comment type="caution">
    <text evidence="5">The sequence shown here is derived from an EMBL/GenBank/DDBJ whole genome shotgun (WGS) entry which is preliminary data.</text>
</comment>
<dbReference type="EMBL" id="JABTTQ020001346">
    <property type="protein sequence ID" value="KAK6131688.1"/>
    <property type="molecule type" value="Genomic_DNA"/>
</dbReference>
<sequence>MAINNQSSTICKLNRHDFPDDFLFGAASSAYQIEGGYDKGRKTMSMWDTFSLLRPGKISDGSNGCIANDHYGKYKEDVALMKKMGIDTYRFSISWSRILPCGKLSGGINREGVKFYNDLIDLLLAAGITPFVTIFHFDLPKCLQDEYGGFLHRNIVHDFAEYANVCFFEFGDRVKHWITINESWTYTHNGYITAAFPPAHGSPSEQPIGNGVANGVARYRSASVVDNTHIGGNAATEPYKVAHHLILAHARAVDIYRRKYQAVQGGIIGVTNMTTWYDPYSKLPQDIEAAKRAVDFMWGWFVEPIVTGDYPKVMRDRVKERLPVFKPEEEKLVKGSYDFIGMNYYTSNWCAYKPKLPGDPTTYYTDQEVEFYTERDGKQIGRKAGSDWLFVVPVGIYQLLTYTKEKYNDPIIYITENGVDEKNHKHLPVIAALEDDDRIEFHEQHLAFMKKAMDFSFAFVYLFSFAIAGQGGGPVVQQDQNQLVYLQSQLVTTKLNEVNFLVWKQQILAAINGYGLEGYLTASWLLSSLSEGILITIVGYTTSKEIWDAVREGFASQSRAKIM</sequence>
<evidence type="ECO:0000256" key="4">
    <source>
        <dbReference type="RuleBase" id="RU003690"/>
    </source>
</evidence>
<evidence type="ECO:0000256" key="2">
    <source>
        <dbReference type="ARBA" id="ARBA00022801"/>
    </source>
</evidence>
<dbReference type="PANTHER" id="PTHR10353">
    <property type="entry name" value="GLYCOSYL HYDROLASE"/>
    <property type="match status" value="1"/>
</dbReference>
<dbReference type="InterPro" id="IPR033132">
    <property type="entry name" value="GH_1_N_CS"/>
</dbReference>
<dbReference type="PRINTS" id="PR00131">
    <property type="entry name" value="GLHYDRLASE1"/>
</dbReference>
<dbReference type="InterPro" id="IPR001360">
    <property type="entry name" value="Glyco_hydro_1"/>
</dbReference>
<evidence type="ECO:0000256" key="3">
    <source>
        <dbReference type="ARBA" id="ARBA00023295"/>
    </source>
</evidence>
<dbReference type="SUPFAM" id="SSF51445">
    <property type="entry name" value="(Trans)glycosidases"/>
    <property type="match status" value="1"/>
</dbReference>
<dbReference type="PANTHER" id="PTHR10353:SF137">
    <property type="entry name" value="MYROSINASE 3-RELATED"/>
    <property type="match status" value="1"/>
</dbReference>
<keyword evidence="3" id="KW-0326">Glycosidase</keyword>
<dbReference type="InterPro" id="IPR017853">
    <property type="entry name" value="GH"/>
</dbReference>
<evidence type="ECO:0000256" key="1">
    <source>
        <dbReference type="ARBA" id="ARBA00010838"/>
    </source>
</evidence>
<keyword evidence="2" id="KW-0378">Hydrolase</keyword>
<proteinExistence type="inferred from homology"/>
<gene>
    <name evidence="5" type="ORF">DH2020_034569</name>
</gene>
<dbReference type="Proteomes" id="UP001318860">
    <property type="component" value="Unassembled WGS sequence"/>
</dbReference>
<evidence type="ECO:0000313" key="5">
    <source>
        <dbReference type="EMBL" id="KAK6131688.1"/>
    </source>
</evidence>
<comment type="similarity">
    <text evidence="1 4">Belongs to the glycosyl hydrolase 1 family.</text>
</comment>
<protein>
    <submittedName>
        <fullName evidence="5">Uncharacterized protein</fullName>
    </submittedName>
</protein>
<dbReference type="PROSITE" id="PS00653">
    <property type="entry name" value="GLYCOSYL_HYDROL_F1_2"/>
    <property type="match status" value="1"/>
</dbReference>
<dbReference type="Pfam" id="PF00232">
    <property type="entry name" value="Glyco_hydro_1"/>
    <property type="match status" value="1"/>
</dbReference>
<keyword evidence="6" id="KW-1185">Reference proteome</keyword>
<organism evidence="5 6">
    <name type="scientific">Rehmannia glutinosa</name>
    <name type="common">Chinese foxglove</name>
    <dbReference type="NCBI Taxonomy" id="99300"/>
    <lineage>
        <taxon>Eukaryota</taxon>
        <taxon>Viridiplantae</taxon>
        <taxon>Streptophyta</taxon>
        <taxon>Embryophyta</taxon>
        <taxon>Tracheophyta</taxon>
        <taxon>Spermatophyta</taxon>
        <taxon>Magnoliopsida</taxon>
        <taxon>eudicotyledons</taxon>
        <taxon>Gunneridae</taxon>
        <taxon>Pentapetalae</taxon>
        <taxon>asterids</taxon>
        <taxon>lamiids</taxon>
        <taxon>Lamiales</taxon>
        <taxon>Orobanchaceae</taxon>
        <taxon>Rehmannieae</taxon>
        <taxon>Rehmannia</taxon>
    </lineage>
</organism>
<accession>A0ABR0VAT3</accession>